<evidence type="ECO:0000256" key="1">
    <source>
        <dbReference type="ARBA" id="ARBA00001933"/>
    </source>
</evidence>
<accession>A0A179I5R4</accession>
<comment type="similarity">
    <text evidence="3">Belongs to the class-V pyridoxal-phosphate-dependent aminotransferase family. SerC subfamily.</text>
</comment>
<dbReference type="InterPro" id="IPR015424">
    <property type="entry name" value="PyrdxlP-dep_Trfase"/>
</dbReference>
<evidence type="ECO:0000256" key="9">
    <source>
        <dbReference type="ARBA" id="ARBA00023299"/>
    </source>
</evidence>
<name>A0A179I5R4_CORDF</name>
<evidence type="ECO:0000313" key="13">
    <source>
        <dbReference type="EMBL" id="OAQ97089.1"/>
    </source>
</evidence>
<evidence type="ECO:0000256" key="10">
    <source>
        <dbReference type="ARBA" id="ARBA00047630"/>
    </source>
</evidence>
<evidence type="ECO:0000256" key="11">
    <source>
        <dbReference type="ARBA" id="ARBA00049007"/>
    </source>
</evidence>
<reference evidence="13 14" key="1">
    <citation type="submission" date="2016-03" db="EMBL/GenBank/DDBJ databases">
        <title>Fine-scale spatial genetic structure of a fungal parasite of coffee scale insects.</title>
        <authorList>
            <person name="Jackson D."/>
            <person name="Zemenick K.A."/>
            <person name="Malloure B."/>
            <person name="Quandt C.A."/>
            <person name="James T.Y."/>
        </authorList>
    </citation>
    <scope>NUCLEOTIDE SEQUENCE [LARGE SCALE GENOMIC DNA]</scope>
    <source>
        <strain evidence="13 14">UM487</strain>
    </source>
</reference>
<evidence type="ECO:0000259" key="12">
    <source>
        <dbReference type="Pfam" id="PF00266"/>
    </source>
</evidence>
<keyword evidence="6" id="KW-0028">Amino-acid biosynthesis</keyword>
<keyword evidence="8" id="KW-0663">Pyridoxal phosphate</keyword>
<dbReference type="PIRSF" id="PIRSF000525">
    <property type="entry name" value="SerC"/>
    <property type="match status" value="1"/>
</dbReference>
<evidence type="ECO:0000256" key="6">
    <source>
        <dbReference type="ARBA" id="ARBA00022605"/>
    </source>
</evidence>
<evidence type="ECO:0000256" key="4">
    <source>
        <dbReference type="ARBA" id="ARBA00013030"/>
    </source>
</evidence>
<dbReference type="Proteomes" id="UP000243081">
    <property type="component" value="Unassembled WGS sequence"/>
</dbReference>
<keyword evidence="7" id="KW-0808">Transferase</keyword>
<dbReference type="OrthoDB" id="1703350at2759"/>
<dbReference type="FunFam" id="3.90.1150.10:FF:000006">
    <property type="entry name" value="Phosphoserine aminotransferase"/>
    <property type="match status" value="1"/>
</dbReference>
<dbReference type="GO" id="GO:0005737">
    <property type="term" value="C:cytoplasm"/>
    <property type="evidence" value="ECO:0007669"/>
    <property type="project" value="TreeGrafter"/>
</dbReference>
<dbReference type="GO" id="GO:0006564">
    <property type="term" value="P:L-serine biosynthetic process"/>
    <property type="evidence" value="ECO:0007669"/>
    <property type="project" value="UniProtKB-KW"/>
</dbReference>
<dbReference type="PANTHER" id="PTHR43247">
    <property type="entry name" value="PHOSPHOSERINE AMINOTRANSFERASE"/>
    <property type="match status" value="1"/>
</dbReference>
<comment type="catalytic activity">
    <reaction evidence="11">
        <text>O-phospho-L-serine + 2-oxoglutarate = 3-phosphooxypyruvate + L-glutamate</text>
        <dbReference type="Rhea" id="RHEA:14329"/>
        <dbReference type="ChEBI" id="CHEBI:16810"/>
        <dbReference type="ChEBI" id="CHEBI:18110"/>
        <dbReference type="ChEBI" id="CHEBI:29985"/>
        <dbReference type="ChEBI" id="CHEBI:57524"/>
        <dbReference type="EC" id="2.6.1.52"/>
    </reaction>
</comment>
<evidence type="ECO:0000313" key="14">
    <source>
        <dbReference type="Proteomes" id="UP000243081"/>
    </source>
</evidence>
<dbReference type="EC" id="2.6.1.52" evidence="4"/>
<dbReference type="EMBL" id="LUKN01003676">
    <property type="protein sequence ID" value="OAQ97089.1"/>
    <property type="molecule type" value="Genomic_DNA"/>
</dbReference>
<evidence type="ECO:0000256" key="8">
    <source>
        <dbReference type="ARBA" id="ARBA00022898"/>
    </source>
</evidence>
<comment type="catalytic activity">
    <reaction evidence="10">
        <text>4-(phosphooxy)-L-threonine + 2-oxoglutarate = (R)-3-hydroxy-2-oxo-4-phosphooxybutanoate + L-glutamate</text>
        <dbReference type="Rhea" id="RHEA:16573"/>
        <dbReference type="ChEBI" id="CHEBI:16810"/>
        <dbReference type="ChEBI" id="CHEBI:29985"/>
        <dbReference type="ChEBI" id="CHEBI:58452"/>
        <dbReference type="ChEBI" id="CHEBI:58538"/>
        <dbReference type="EC" id="2.6.1.52"/>
    </reaction>
</comment>
<dbReference type="InterPro" id="IPR015421">
    <property type="entry name" value="PyrdxlP-dep_Trfase_major"/>
</dbReference>
<dbReference type="Pfam" id="PF00266">
    <property type="entry name" value="Aminotran_5"/>
    <property type="match status" value="1"/>
</dbReference>
<evidence type="ECO:0000256" key="3">
    <source>
        <dbReference type="ARBA" id="ARBA00006904"/>
    </source>
</evidence>
<sequence>MPSREEITYFGAGPALLPQDVLETASQALLNFQDTGLGIAEHSHRSALATKIIDEAKADLATYLDIPEDYEIIFMQGGGSGEFSAVVYNLVGAWVARKRRALFAKLKNIPDESTWKLSKDAALVYHCSNETVDGVEFQEFPKSLAPGADGEGPIVVADMSSNILSRRIPTIAKNNSLYNTLSIFEFGAAIMLTQPSVYIAGQVLKKLLNTYPNRVEGQEQVSAKKAELVYGALDAHPDVYKVVPRKNVRSRMNVCFRASKGGDVDETEKKFLSEATALGLTGLKGHRSVGGVRASLYNSIPLEGAEKLAKFIDDFAKA</sequence>
<evidence type="ECO:0000256" key="5">
    <source>
        <dbReference type="ARBA" id="ARBA00022576"/>
    </source>
</evidence>
<dbReference type="UniPathway" id="UPA00135">
    <property type="reaction ID" value="UER00197"/>
</dbReference>
<dbReference type="Gene3D" id="3.90.1150.10">
    <property type="entry name" value="Aspartate Aminotransferase, domain 1"/>
    <property type="match status" value="1"/>
</dbReference>
<dbReference type="PANTHER" id="PTHR43247:SF1">
    <property type="entry name" value="PHOSPHOSERINE AMINOTRANSFERASE"/>
    <property type="match status" value="1"/>
</dbReference>
<proteinExistence type="inferred from homology"/>
<dbReference type="InterPro" id="IPR015422">
    <property type="entry name" value="PyrdxlP-dep_Trfase_small"/>
</dbReference>
<dbReference type="Gene3D" id="3.40.640.10">
    <property type="entry name" value="Type I PLP-dependent aspartate aminotransferase-like (Major domain)"/>
    <property type="match status" value="2"/>
</dbReference>
<keyword evidence="9" id="KW-0718">Serine biosynthesis</keyword>
<dbReference type="InterPro" id="IPR000192">
    <property type="entry name" value="Aminotrans_V_dom"/>
</dbReference>
<dbReference type="InterPro" id="IPR022278">
    <property type="entry name" value="Pser_aminoTfrase"/>
</dbReference>
<evidence type="ECO:0000256" key="7">
    <source>
        <dbReference type="ARBA" id="ARBA00022679"/>
    </source>
</evidence>
<comment type="caution">
    <text evidence="13">The sequence shown here is derived from an EMBL/GenBank/DDBJ whole genome shotgun (WGS) entry which is preliminary data.</text>
</comment>
<dbReference type="GO" id="GO:0004648">
    <property type="term" value="F:O-phospho-L-serine:2-oxoglutarate aminotransferase activity"/>
    <property type="evidence" value="ECO:0007669"/>
    <property type="project" value="UniProtKB-EC"/>
</dbReference>
<comment type="pathway">
    <text evidence="2">Amino-acid biosynthesis; L-serine biosynthesis; L-serine from 3-phospho-D-glycerate: step 2/3.</text>
</comment>
<gene>
    <name evidence="13" type="ORF">LLEC1_07786</name>
</gene>
<organism evidence="13 14">
    <name type="scientific">Cordyceps confragosa</name>
    <name type="common">Lecanicillium lecanii</name>
    <dbReference type="NCBI Taxonomy" id="2714763"/>
    <lineage>
        <taxon>Eukaryota</taxon>
        <taxon>Fungi</taxon>
        <taxon>Dikarya</taxon>
        <taxon>Ascomycota</taxon>
        <taxon>Pezizomycotina</taxon>
        <taxon>Sordariomycetes</taxon>
        <taxon>Hypocreomycetidae</taxon>
        <taxon>Hypocreales</taxon>
        <taxon>Cordycipitaceae</taxon>
        <taxon>Akanthomyces</taxon>
    </lineage>
</organism>
<dbReference type="HAMAP" id="MF_00160">
    <property type="entry name" value="SerC_aminotrans_5"/>
    <property type="match status" value="1"/>
</dbReference>
<dbReference type="SUPFAM" id="SSF53383">
    <property type="entry name" value="PLP-dependent transferases"/>
    <property type="match status" value="1"/>
</dbReference>
<evidence type="ECO:0000256" key="2">
    <source>
        <dbReference type="ARBA" id="ARBA00005099"/>
    </source>
</evidence>
<protein>
    <recommendedName>
        <fullName evidence="4">phosphoserine transaminase</fullName>
        <ecNumber evidence="4">2.6.1.52</ecNumber>
    </recommendedName>
</protein>
<keyword evidence="5" id="KW-0032">Aminotransferase</keyword>
<keyword evidence="14" id="KW-1185">Reference proteome</keyword>
<comment type="cofactor">
    <cofactor evidence="1">
        <name>pyridoxal 5'-phosphate</name>
        <dbReference type="ChEBI" id="CHEBI:597326"/>
    </cofactor>
</comment>
<dbReference type="AlphaFoldDB" id="A0A179I5R4"/>
<dbReference type="GO" id="GO:0030170">
    <property type="term" value="F:pyridoxal phosphate binding"/>
    <property type="evidence" value="ECO:0007669"/>
    <property type="project" value="TreeGrafter"/>
</dbReference>
<feature type="domain" description="Aminotransferase class V" evidence="12">
    <location>
        <begin position="9"/>
        <end position="102"/>
    </location>
</feature>